<dbReference type="Proteomes" id="UP001246244">
    <property type="component" value="Unassembled WGS sequence"/>
</dbReference>
<keyword evidence="2" id="KW-1185">Reference proteome</keyword>
<dbReference type="EMBL" id="JAVKPK010000103">
    <property type="protein sequence ID" value="MDR7667197.1"/>
    <property type="molecule type" value="Genomic_DNA"/>
</dbReference>
<gene>
    <name evidence="1" type="ORF">RG963_15715</name>
</gene>
<reference evidence="2" key="1">
    <citation type="submission" date="2023-07" db="EMBL/GenBank/DDBJ databases">
        <title>Whole-genome sequencing of a new Methanosarcina sp. Z-7115.</title>
        <authorList>
            <person name="Zhilina T.N."/>
            <person name="Merkel A.Y."/>
        </authorList>
    </citation>
    <scope>NUCLEOTIDE SEQUENCE [LARGE SCALE GENOMIC DNA]</scope>
    <source>
        <strain evidence="2">Z-7115</strain>
    </source>
</reference>
<evidence type="ECO:0000313" key="1">
    <source>
        <dbReference type="EMBL" id="MDR7667197.1"/>
    </source>
</evidence>
<proteinExistence type="predicted"/>
<evidence type="ECO:0008006" key="3">
    <source>
        <dbReference type="Google" id="ProtNLM"/>
    </source>
</evidence>
<sequence>MVSKVSDTFITVGTINKFKHFWTRHYLEGISLLEEIGCLCESEVLNDKGLKILMQKN</sequence>
<name>A0ABU2D5T4_9EURY</name>
<organism evidence="1 2">
    <name type="scientific">Methanosarcina baikalica</name>
    <dbReference type="NCBI Taxonomy" id="3073890"/>
    <lineage>
        <taxon>Archaea</taxon>
        <taxon>Methanobacteriati</taxon>
        <taxon>Methanobacteriota</taxon>
        <taxon>Stenosarchaea group</taxon>
        <taxon>Methanomicrobia</taxon>
        <taxon>Methanosarcinales</taxon>
        <taxon>Methanosarcinaceae</taxon>
        <taxon>Methanosarcina</taxon>
    </lineage>
</organism>
<comment type="caution">
    <text evidence="1">The sequence shown here is derived from an EMBL/GenBank/DDBJ whole genome shotgun (WGS) entry which is preliminary data.</text>
</comment>
<accession>A0ABU2D5T4</accession>
<protein>
    <recommendedName>
        <fullName evidence="3">Mobile element protein</fullName>
    </recommendedName>
</protein>
<dbReference type="RefSeq" id="WP_310577225.1">
    <property type="nucleotide sequence ID" value="NZ_JAVKPK010000103.1"/>
</dbReference>
<evidence type="ECO:0000313" key="2">
    <source>
        <dbReference type="Proteomes" id="UP001246244"/>
    </source>
</evidence>